<dbReference type="GeneID" id="83004865"/>
<dbReference type="OrthoDB" id="9775360at2"/>
<sequence>MKFDMHCHTKAGSIDSKISIERYIELLQEKGFDGMLVTDHDSYKGYRYWQQNKAEMPDDFVVLMGVEYDTKDAGHFLVIMPDELCLRVLQIRGMSVEMLERIVHHFGGILGPAHPFGARSSSAMFFNKMRKNPQLVRKFDFLEGFNTCETVHANQVAQLLAKKYGKQCFGGSDSHKEEYVGMAFTEFDRDITCNNDLIECVQEEGIAAFGGIERTFLRKHKKRNSFAATWGFKAYNRGLGFIYSPYRQHRIKKLALHHS</sequence>
<evidence type="ECO:0000313" key="3">
    <source>
        <dbReference type="Proteomes" id="UP000284841"/>
    </source>
</evidence>
<dbReference type="InterPro" id="IPR004013">
    <property type="entry name" value="PHP_dom"/>
</dbReference>
<dbReference type="STRING" id="1776384.GCA_900086585_02532"/>
<dbReference type="PANTHER" id="PTHR42924">
    <property type="entry name" value="EXONUCLEASE"/>
    <property type="match status" value="1"/>
</dbReference>
<dbReference type="GO" id="GO:0004534">
    <property type="term" value="F:5'-3' RNA exonuclease activity"/>
    <property type="evidence" value="ECO:0007669"/>
    <property type="project" value="TreeGrafter"/>
</dbReference>
<dbReference type="EMBL" id="QRMS01000001">
    <property type="protein sequence ID" value="RHJ89233.1"/>
    <property type="molecule type" value="Genomic_DNA"/>
</dbReference>
<dbReference type="PANTHER" id="PTHR42924:SF3">
    <property type="entry name" value="POLYMERASE_HISTIDINOL PHOSPHATASE N-TERMINAL DOMAIN-CONTAINING PROTEIN"/>
    <property type="match status" value="1"/>
</dbReference>
<dbReference type="InterPro" id="IPR016195">
    <property type="entry name" value="Pol/histidinol_Pase-like"/>
</dbReference>
<dbReference type="CDD" id="cd07432">
    <property type="entry name" value="PHP_HisPPase"/>
    <property type="match status" value="1"/>
</dbReference>
<dbReference type="GO" id="GO:0035312">
    <property type="term" value="F:5'-3' DNA exonuclease activity"/>
    <property type="evidence" value="ECO:0007669"/>
    <property type="project" value="TreeGrafter"/>
</dbReference>
<feature type="domain" description="Polymerase/histidinol phosphatase N-terminal" evidence="1">
    <location>
        <begin position="3"/>
        <end position="72"/>
    </location>
</feature>
<comment type="caution">
    <text evidence="2">The sequence shown here is derived from an EMBL/GenBank/DDBJ whole genome shotgun (WGS) entry which is preliminary data.</text>
</comment>
<dbReference type="RefSeq" id="WP_067539053.1">
    <property type="nucleotide sequence ID" value="NZ_AP025567.1"/>
</dbReference>
<dbReference type="SUPFAM" id="SSF89550">
    <property type="entry name" value="PHP domain-like"/>
    <property type="match status" value="1"/>
</dbReference>
<dbReference type="AlphaFoldDB" id="A0A415E634"/>
<dbReference type="Pfam" id="PF13263">
    <property type="entry name" value="PHP_C"/>
    <property type="match status" value="1"/>
</dbReference>
<reference evidence="2 3" key="1">
    <citation type="submission" date="2018-08" db="EMBL/GenBank/DDBJ databases">
        <title>A genome reference for cultivated species of the human gut microbiota.</title>
        <authorList>
            <person name="Zou Y."/>
            <person name="Xue W."/>
            <person name="Luo G."/>
        </authorList>
    </citation>
    <scope>NUCLEOTIDE SEQUENCE [LARGE SCALE GENOMIC DNA]</scope>
    <source>
        <strain evidence="2 3">AM07-24</strain>
    </source>
</reference>
<evidence type="ECO:0000313" key="2">
    <source>
        <dbReference type="EMBL" id="RHJ89233.1"/>
    </source>
</evidence>
<evidence type="ECO:0000259" key="1">
    <source>
        <dbReference type="SMART" id="SM00481"/>
    </source>
</evidence>
<protein>
    <submittedName>
        <fullName evidence="2">PHP domain-containing protein</fullName>
    </submittedName>
</protein>
<dbReference type="InterPro" id="IPR052018">
    <property type="entry name" value="PHP_domain"/>
</dbReference>
<proteinExistence type="predicted"/>
<organism evidence="2 3">
    <name type="scientific">Emergencia timonensis</name>
    <dbReference type="NCBI Taxonomy" id="1776384"/>
    <lineage>
        <taxon>Bacteria</taxon>
        <taxon>Bacillati</taxon>
        <taxon>Bacillota</taxon>
        <taxon>Clostridia</taxon>
        <taxon>Peptostreptococcales</taxon>
        <taxon>Anaerovoracaceae</taxon>
        <taxon>Emergencia</taxon>
    </lineage>
</organism>
<dbReference type="SMART" id="SM00481">
    <property type="entry name" value="POLIIIAc"/>
    <property type="match status" value="1"/>
</dbReference>
<keyword evidence="3" id="KW-1185">Reference proteome</keyword>
<accession>A0A415E634</accession>
<dbReference type="Pfam" id="PF02811">
    <property type="entry name" value="PHP"/>
    <property type="match status" value="1"/>
</dbReference>
<dbReference type="Gene3D" id="3.20.20.140">
    <property type="entry name" value="Metal-dependent hydrolases"/>
    <property type="match status" value="1"/>
</dbReference>
<name>A0A415E634_9FIRM</name>
<dbReference type="Proteomes" id="UP000284841">
    <property type="component" value="Unassembled WGS sequence"/>
</dbReference>
<dbReference type="InterPro" id="IPR003141">
    <property type="entry name" value="Pol/His_phosphatase_N"/>
</dbReference>
<gene>
    <name evidence="2" type="ORF">DW099_01275</name>
</gene>